<evidence type="ECO:0000313" key="1">
    <source>
        <dbReference type="EMBL" id="GBP95068.1"/>
    </source>
</evidence>
<proteinExistence type="predicted"/>
<evidence type="ECO:0000313" key="2">
    <source>
        <dbReference type="Proteomes" id="UP000299102"/>
    </source>
</evidence>
<protein>
    <submittedName>
        <fullName evidence="1">Uncharacterized protein</fullName>
    </submittedName>
</protein>
<gene>
    <name evidence="1" type="ORF">EVAR_98362_1</name>
</gene>
<keyword evidence="2" id="KW-1185">Reference proteome</keyword>
<comment type="caution">
    <text evidence="1">The sequence shown here is derived from an EMBL/GenBank/DDBJ whole genome shotgun (WGS) entry which is preliminary data.</text>
</comment>
<dbReference type="AlphaFoldDB" id="A0A4C2A4S4"/>
<organism evidence="1 2">
    <name type="scientific">Eumeta variegata</name>
    <name type="common">Bagworm moth</name>
    <name type="synonym">Eumeta japonica</name>
    <dbReference type="NCBI Taxonomy" id="151549"/>
    <lineage>
        <taxon>Eukaryota</taxon>
        <taxon>Metazoa</taxon>
        <taxon>Ecdysozoa</taxon>
        <taxon>Arthropoda</taxon>
        <taxon>Hexapoda</taxon>
        <taxon>Insecta</taxon>
        <taxon>Pterygota</taxon>
        <taxon>Neoptera</taxon>
        <taxon>Endopterygota</taxon>
        <taxon>Lepidoptera</taxon>
        <taxon>Glossata</taxon>
        <taxon>Ditrysia</taxon>
        <taxon>Tineoidea</taxon>
        <taxon>Psychidae</taxon>
        <taxon>Oiketicinae</taxon>
        <taxon>Eumeta</taxon>
    </lineage>
</organism>
<sequence length="100" mass="11659">MISERAAKCWSNGRARRLDTGLRRLFTHEERVPDPARVWSSRRTIKGYVRSAAARGSDAANAIVERIIRRRSREDDLEIARYNDVLVTSPQQRRCFPRFS</sequence>
<accession>A0A4C2A4S4</accession>
<dbReference type="Proteomes" id="UP000299102">
    <property type="component" value="Unassembled WGS sequence"/>
</dbReference>
<reference evidence="1 2" key="1">
    <citation type="journal article" date="2019" name="Commun. Biol.">
        <title>The bagworm genome reveals a unique fibroin gene that provides high tensile strength.</title>
        <authorList>
            <person name="Kono N."/>
            <person name="Nakamura H."/>
            <person name="Ohtoshi R."/>
            <person name="Tomita M."/>
            <person name="Numata K."/>
            <person name="Arakawa K."/>
        </authorList>
    </citation>
    <scope>NUCLEOTIDE SEQUENCE [LARGE SCALE GENOMIC DNA]</scope>
</reference>
<dbReference type="EMBL" id="BGZK01002582">
    <property type="protein sequence ID" value="GBP95068.1"/>
    <property type="molecule type" value="Genomic_DNA"/>
</dbReference>
<name>A0A4C2A4S4_EUMVA</name>